<evidence type="ECO:0000313" key="5">
    <source>
        <dbReference type="EMBL" id="PEH89625.1"/>
    </source>
</evidence>
<dbReference type="GeneID" id="80801809"/>
<keyword evidence="1" id="KW-0677">Repeat</keyword>
<keyword evidence="4" id="KW-0732">Signal</keyword>
<feature type="repeat" description="ANK" evidence="3">
    <location>
        <begin position="163"/>
        <end position="195"/>
    </location>
</feature>
<dbReference type="PROSITE" id="PS50088">
    <property type="entry name" value="ANK_REPEAT"/>
    <property type="match status" value="3"/>
</dbReference>
<dbReference type="Gene3D" id="1.25.40.20">
    <property type="entry name" value="Ankyrin repeat-containing domain"/>
    <property type="match status" value="2"/>
</dbReference>
<dbReference type="PRINTS" id="PR01415">
    <property type="entry name" value="ANKYRIN"/>
</dbReference>
<proteinExistence type="predicted"/>
<dbReference type="PANTHER" id="PTHR24201">
    <property type="entry name" value="ANK_REP_REGION DOMAIN-CONTAINING PROTEIN"/>
    <property type="match status" value="1"/>
</dbReference>
<feature type="chain" id="PRO_5012721379" evidence="4">
    <location>
        <begin position="30"/>
        <end position="230"/>
    </location>
</feature>
<protein>
    <submittedName>
        <fullName evidence="5">Uncharacterized protein</fullName>
    </submittedName>
</protein>
<dbReference type="Proteomes" id="UP000220246">
    <property type="component" value="Unassembled WGS sequence"/>
</dbReference>
<dbReference type="SUPFAM" id="SSF48403">
    <property type="entry name" value="Ankyrin repeat"/>
    <property type="match status" value="1"/>
</dbReference>
<accession>A0A2A7UWC7</accession>
<keyword evidence="6" id="KW-1185">Reference proteome</keyword>
<dbReference type="STRING" id="1219032.GCA_001515545_00233"/>
<dbReference type="EMBL" id="PDEA01000001">
    <property type="protein sequence ID" value="PEH89625.1"/>
    <property type="molecule type" value="Genomic_DNA"/>
</dbReference>
<name>A0A2A7UWC7_COMTR</name>
<dbReference type="AlphaFoldDB" id="A0A2A7UWC7"/>
<feature type="signal peptide" evidence="4">
    <location>
        <begin position="1"/>
        <end position="29"/>
    </location>
</feature>
<organism evidence="5 6">
    <name type="scientific">Comamonas terrigena</name>
    <dbReference type="NCBI Taxonomy" id="32013"/>
    <lineage>
        <taxon>Bacteria</taxon>
        <taxon>Pseudomonadati</taxon>
        <taxon>Pseudomonadota</taxon>
        <taxon>Betaproteobacteria</taxon>
        <taxon>Burkholderiales</taxon>
        <taxon>Comamonadaceae</taxon>
        <taxon>Comamonas</taxon>
    </lineage>
</organism>
<evidence type="ECO:0000256" key="1">
    <source>
        <dbReference type="ARBA" id="ARBA00022737"/>
    </source>
</evidence>
<dbReference type="RefSeq" id="WP_083520233.1">
    <property type="nucleotide sequence ID" value="NZ_PDEA01000001.1"/>
</dbReference>
<dbReference type="OrthoDB" id="198309at2"/>
<evidence type="ECO:0000256" key="4">
    <source>
        <dbReference type="SAM" id="SignalP"/>
    </source>
</evidence>
<dbReference type="InterPro" id="IPR036770">
    <property type="entry name" value="Ankyrin_rpt-contain_sf"/>
</dbReference>
<gene>
    <name evidence="5" type="ORF">CRM82_14385</name>
</gene>
<dbReference type="SMART" id="SM00248">
    <property type="entry name" value="ANK"/>
    <property type="match status" value="4"/>
</dbReference>
<reference evidence="6" key="1">
    <citation type="submission" date="2017-09" db="EMBL/GenBank/DDBJ databases">
        <title>FDA dAtabase for Regulatory Grade micrObial Sequences (FDA-ARGOS): Supporting development and validation of Infectious Disease Dx tests.</title>
        <authorList>
            <person name="Minogue T."/>
            <person name="Wolcott M."/>
            <person name="Wasieloski L."/>
            <person name="Aguilar W."/>
            <person name="Moore D."/>
            <person name="Tallon L."/>
            <person name="Sadzewicz L."/>
            <person name="Ott S."/>
            <person name="Zhao X."/>
            <person name="Nagaraj S."/>
            <person name="Vavikolanu K."/>
            <person name="Aluvathingal J."/>
            <person name="Nadendla S."/>
            <person name="Sichtig H."/>
        </authorList>
    </citation>
    <scope>NUCLEOTIDE SEQUENCE [LARGE SCALE GENOMIC DNA]</scope>
    <source>
        <strain evidence="6">FDAARGOS_394</strain>
    </source>
</reference>
<dbReference type="InterPro" id="IPR050776">
    <property type="entry name" value="Ank_Repeat/CDKN_Inhibitor"/>
</dbReference>
<dbReference type="PROSITE" id="PS50297">
    <property type="entry name" value="ANK_REP_REGION"/>
    <property type="match status" value="3"/>
</dbReference>
<comment type="caution">
    <text evidence="5">The sequence shown here is derived from an EMBL/GenBank/DDBJ whole genome shotgun (WGS) entry which is preliminary data.</text>
</comment>
<dbReference type="PANTHER" id="PTHR24201:SF15">
    <property type="entry name" value="ANKYRIN REPEAT DOMAIN-CONTAINING PROTEIN 66"/>
    <property type="match status" value="1"/>
</dbReference>
<keyword evidence="2 3" id="KW-0040">ANK repeat</keyword>
<feature type="repeat" description="ANK" evidence="3">
    <location>
        <begin position="97"/>
        <end position="129"/>
    </location>
</feature>
<dbReference type="Pfam" id="PF12796">
    <property type="entry name" value="Ank_2"/>
    <property type="match status" value="2"/>
</dbReference>
<evidence type="ECO:0000313" key="6">
    <source>
        <dbReference type="Proteomes" id="UP000220246"/>
    </source>
</evidence>
<sequence length="230" mass="25346">MRRRQALQRMAARLAGGVLVALPMLPARADATSEFFTAVVRDQYRDVMTWLLRGFNPNTPDERGRTGLTLAMRQESWRVVDTLLLAPGIDLNLANRQGETPLMMAAIKGNLELVQKLVERGADINREGWAPLHYAASAGLEHSVAIASYLLEHSAYIDAASPNGSTPLMLAAQYSSEAMVKLLLEEGADVSLRNQQGQTAVDFARRSDRDFMVQLLSTAVRANRPAKGKW</sequence>
<evidence type="ECO:0000256" key="3">
    <source>
        <dbReference type="PROSITE-ProRule" id="PRU00023"/>
    </source>
</evidence>
<evidence type="ECO:0000256" key="2">
    <source>
        <dbReference type="ARBA" id="ARBA00023043"/>
    </source>
</evidence>
<dbReference type="InterPro" id="IPR002110">
    <property type="entry name" value="Ankyrin_rpt"/>
</dbReference>
<feature type="repeat" description="ANK" evidence="3">
    <location>
        <begin position="127"/>
        <end position="162"/>
    </location>
</feature>